<accession>A0A6A5QCQ7</accession>
<evidence type="ECO:0000313" key="3">
    <source>
        <dbReference type="Proteomes" id="UP000800096"/>
    </source>
</evidence>
<reference evidence="2" key="1">
    <citation type="journal article" date="2020" name="Stud. Mycol.">
        <title>101 Dothideomycetes genomes: a test case for predicting lifestyles and emergence of pathogens.</title>
        <authorList>
            <person name="Haridas S."/>
            <person name="Albert R."/>
            <person name="Binder M."/>
            <person name="Bloem J."/>
            <person name="Labutti K."/>
            <person name="Salamov A."/>
            <person name="Andreopoulos B."/>
            <person name="Baker S."/>
            <person name="Barry K."/>
            <person name="Bills G."/>
            <person name="Bluhm B."/>
            <person name="Cannon C."/>
            <person name="Castanera R."/>
            <person name="Culley D."/>
            <person name="Daum C."/>
            <person name="Ezra D."/>
            <person name="Gonzalez J."/>
            <person name="Henrissat B."/>
            <person name="Kuo A."/>
            <person name="Liang C."/>
            <person name="Lipzen A."/>
            <person name="Lutzoni F."/>
            <person name="Magnuson J."/>
            <person name="Mondo S."/>
            <person name="Nolan M."/>
            <person name="Ohm R."/>
            <person name="Pangilinan J."/>
            <person name="Park H.-J."/>
            <person name="Ramirez L."/>
            <person name="Alfaro M."/>
            <person name="Sun H."/>
            <person name="Tritt A."/>
            <person name="Yoshinaga Y."/>
            <person name="Zwiers L.-H."/>
            <person name="Turgeon B."/>
            <person name="Goodwin S."/>
            <person name="Spatafora J."/>
            <person name="Crous P."/>
            <person name="Grigoriev I."/>
        </authorList>
    </citation>
    <scope>NUCLEOTIDE SEQUENCE</scope>
    <source>
        <strain evidence="2">HMLAC05119</strain>
    </source>
</reference>
<evidence type="ECO:0000256" key="1">
    <source>
        <dbReference type="SAM" id="MobiDB-lite"/>
    </source>
</evidence>
<gene>
    <name evidence="2" type="ORF">BDU57DRAFT_542126</name>
</gene>
<feature type="compositionally biased region" description="Basic and acidic residues" evidence="1">
    <location>
        <begin position="33"/>
        <end position="43"/>
    </location>
</feature>
<proteinExistence type="predicted"/>
<protein>
    <submittedName>
        <fullName evidence="2">Uncharacterized protein</fullName>
    </submittedName>
</protein>
<keyword evidence="3" id="KW-1185">Reference proteome</keyword>
<dbReference type="AlphaFoldDB" id="A0A6A5QCQ7"/>
<organism evidence="2 3">
    <name type="scientific">Ampelomyces quisqualis</name>
    <name type="common">Powdery mildew agent</name>
    <dbReference type="NCBI Taxonomy" id="50730"/>
    <lineage>
        <taxon>Eukaryota</taxon>
        <taxon>Fungi</taxon>
        <taxon>Dikarya</taxon>
        <taxon>Ascomycota</taxon>
        <taxon>Pezizomycotina</taxon>
        <taxon>Dothideomycetes</taxon>
        <taxon>Pleosporomycetidae</taxon>
        <taxon>Pleosporales</taxon>
        <taxon>Pleosporineae</taxon>
        <taxon>Phaeosphaeriaceae</taxon>
        <taxon>Ampelomyces</taxon>
    </lineage>
</organism>
<sequence length="101" mass="11050">MSSTPEKMQGSMPAASHTKPDDMVVQAPSPDGDEAHMDRDGADAHAQGLGYEFEVKEQDRWLPIANGAYTLSLARPYTLCRARPARRRIAAACLLPLQSRV</sequence>
<feature type="region of interest" description="Disordered" evidence="1">
    <location>
        <begin position="1"/>
        <end position="45"/>
    </location>
</feature>
<dbReference type="Proteomes" id="UP000800096">
    <property type="component" value="Unassembled WGS sequence"/>
</dbReference>
<dbReference type="OrthoDB" id="3945407at2759"/>
<name>A0A6A5QCQ7_AMPQU</name>
<evidence type="ECO:0000313" key="2">
    <source>
        <dbReference type="EMBL" id="KAF1912274.1"/>
    </source>
</evidence>
<dbReference type="EMBL" id="ML979140">
    <property type="protein sequence ID" value="KAF1912274.1"/>
    <property type="molecule type" value="Genomic_DNA"/>
</dbReference>